<dbReference type="SUPFAM" id="SSF46609">
    <property type="entry name" value="Fe,Mn superoxide dismutase (SOD), N-terminal domain"/>
    <property type="match status" value="1"/>
</dbReference>
<dbReference type="InterPro" id="IPR001189">
    <property type="entry name" value="Mn/Fe_SOD"/>
</dbReference>
<comment type="function">
    <text evidence="7">Destroys radicals which are normally produced within the cells and which are toxic to biological systems.</text>
</comment>
<dbReference type="EMBL" id="JABBGA010000003">
    <property type="protein sequence ID" value="NML25234.1"/>
    <property type="molecule type" value="Genomic_DNA"/>
</dbReference>
<dbReference type="InterPro" id="IPR036314">
    <property type="entry name" value="SOD_C_sf"/>
</dbReference>
<dbReference type="FunFam" id="1.10.287.990:FF:000002">
    <property type="entry name" value="Superoxide dismutase"/>
    <property type="match status" value="1"/>
</dbReference>
<dbReference type="PROSITE" id="PS00088">
    <property type="entry name" value="SOD_MN"/>
    <property type="match status" value="1"/>
</dbReference>
<dbReference type="RefSeq" id="WP_169144872.1">
    <property type="nucleotide sequence ID" value="NZ_JABBGA010000003.1"/>
</dbReference>
<dbReference type="InterPro" id="IPR019832">
    <property type="entry name" value="Mn/Fe_SOD_C"/>
</dbReference>
<dbReference type="Pfam" id="PF00081">
    <property type="entry name" value="Sod_Fe_N"/>
    <property type="match status" value="1"/>
</dbReference>
<reference evidence="10 11" key="1">
    <citation type="submission" date="2020-04" db="EMBL/GenBank/DDBJ databases">
        <title>Zoogloea sp. G-4-1-14 isolated from soil.</title>
        <authorList>
            <person name="Dahal R.H."/>
        </authorList>
    </citation>
    <scope>NUCLEOTIDE SEQUENCE [LARGE SCALE GENOMIC DNA]</scope>
    <source>
        <strain evidence="10 11">G-4-1-14</strain>
    </source>
</reference>
<evidence type="ECO:0000313" key="11">
    <source>
        <dbReference type="Proteomes" id="UP000580043"/>
    </source>
</evidence>
<evidence type="ECO:0000256" key="5">
    <source>
        <dbReference type="ARBA" id="ARBA00023004"/>
    </source>
</evidence>
<dbReference type="EC" id="1.15.1.1" evidence="2 7"/>
<evidence type="ECO:0000259" key="8">
    <source>
        <dbReference type="Pfam" id="PF00081"/>
    </source>
</evidence>
<keyword evidence="3 6" id="KW-0479">Metal-binding</keyword>
<organism evidence="10 11">
    <name type="scientific">Zoogloea dura</name>
    <dbReference type="NCBI Taxonomy" id="2728840"/>
    <lineage>
        <taxon>Bacteria</taxon>
        <taxon>Pseudomonadati</taxon>
        <taxon>Pseudomonadota</taxon>
        <taxon>Betaproteobacteria</taxon>
        <taxon>Rhodocyclales</taxon>
        <taxon>Zoogloeaceae</taxon>
        <taxon>Zoogloea</taxon>
    </lineage>
</organism>
<gene>
    <name evidence="10" type="ORF">HHL15_05745</name>
</gene>
<dbReference type="GO" id="GO:0004784">
    <property type="term" value="F:superoxide dismutase activity"/>
    <property type="evidence" value="ECO:0007669"/>
    <property type="project" value="UniProtKB-EC"/>
</dbReference>
<evidence type="ECO:0000256" key="2">
    <source>
        <dbReference type="ARBA" id="ARBA00012682"/>
    </source>
</evidence>
<dbReference type="Gene3D" id="3.55.40.20">
    <property type="entry name" value="Iron/manganese superoxide dismutase, C-terminal domain"/>
    <property type="match status" value="1"/>
</dbReference>
<dbReference type="Gene3D" id="1.10.287.990">
    <property type="entry name" value="Fe,Mn superoxide dismutase (SOD) domain"/>
    <property type="match status" value="1"/>
</dbReference>
<feature type="binding site" evidence="6">
    <location>
        <position position="201"/>
    </location>
    <ligand>
        <name>Mn(2+)</name>
        <dbReference type="ChEBI" id="CHEBI:29035"/>
    </ligand>
</feature>
<name>A0A848G1S1_9RHOO</name>
<dbReference type="InterPro" id="IPR036324">
    <property type="entry name" value="Mn/Fe_SOD_N_sf"/>
</dbReference>
<dbReference type="InterPro" id="IPR019831">
    <property type="entry name" value="Mn/Fe_SOD_N"/>
</dbReference>
<evidence type="ECO:0000313" key="10">
    <source>
        <dbReference type="EMBL" id="NML25234.1"/>
    </source>
</evidence>
<evidence type="ECO:0000256" key="6">
    <source>
        <dbReference type="PIRSR" id="PIRSR000349-1"/>
    </source>
</evidence>
<feature type="domain" description="Manganese/iron superoxide dismutase N-terminal" evidence="8">
    <location>
        <begin position="46"/>
        <end position="127"/>
    </location>
</feature>
<dbReference type="InterPro" id="IPR019833">
    <property type="entry name" value="Mn/Fe_SOD_BS"/>
</dbReference>
<dbReference type="PANTHER" id="PTHR42769">
    <property type="entry name" value="SUPEROXIDE DISMUTASE"/>
    <property type="match status" value="1"/>
</dbReference>
<dbReference type="SUPFAM" id="SSF54719">
    <property type="entry name" value="Fe,Mn superoxide dismutase (SOD), C-terminal domain"/>
    <property type="match status" value="1"/>
</dbReference>
<comment type="catalytic activity">
    <reaction evidence="7">
        <text>2 superoxide + 2 H(+) = H2O2 + O2</text>
        <dbReference type="Rhea" id="RHEA:20696"/>
        <dbReference type="ChEBI" id="CHEBI:15378"/>
        <dbReference type="ChEBI" id="CHEBI:15379"/>
        <dbReference type="ChEBI" id="CHEBI:16240"/>
        <dbReference type="ChEBI" id="CHEBI:18421"/>
        <dbReference type="EC" id="1.15.1.1"/>
    </reaction>
</comment>
<dbReference type="PRINTS" id="PR01703">
    <property type="entry name" value="MNSODISMTASE"/>
</dbReference>
<keyword evidence="5" id="KW-0408">Iron</keyword>
<comment type="similarity">
    <text evidence="1 7">Belongs to the iron/manganese superoxide dismutase family.</text>
</comment>
<dbReference type="Proteomes" id="UP000580043">
    <property type="component" value="Unassembled WGS sequence"/>
</dbReference>
<dbReference type="AlphaFoldDB" id="A0A848G1S1"/>
<feature type="binding site" evidence="6">
    <location>
        <position position="68"/>
    </location>
    <ligand>
        <name>Mn(2+)</name>
        <dbReference type="ChEBI" id="CHEBI:29035"/>
    </ligand>
</feature>
<evidence type="ECO:0000256" key="4">
    <source>
        <dbReference type="ARBA" id="ARBA00023002"/>
    </source>
</evidence>
<feature type="domain" description="Manganese/iron superoxide dismutase C-terminal" evidence="9">
    <location>
        <begin position="138"/>
        <end position="233"/>
    </location>
</feature>
<protein>
    <recommendedName>
        <fullName evidence="2 7">Superoxide dismutase</fullName>
        <ecNumber evidence="2 7">1.15.1.1</ecNumber>
    </recommendedName>
</protein>
<proteinExistence type="inferred from homology"/>
<evidence type="ECO:0000256" key="3">
    <source>
        <dbReference type="ARBA" id="ARBA00022723"/>
    </source>
</evidence>
<dbReference type="PROSITE" id="PS51318">
    <property type="entry name" value="TAT"/>
    <property type="match status" value="1"/>
</dbReference>
<evidence type="ECO:0000256" key="1">
    <source>
        <dbReference type="ARBA" id="ARBA00008714"/>
    </source>
</evidence>
<keyword evidence="4 7" id="KW-0560">Oxidoreductase</keyword>
<keyword evidence="11" id="KW-1185">Reference proteome</keyword>
<feature type="binding site" evidence="6">
    <location>
        <position position="120"/>
    </location>
    <ligand>
        <name>Mn(2+)</name>
        <dbReference type="ChEBI" id="CHEBI:29035"/>
    </ligand>
</feature>
<feature type="binding site" evidence="6">
    <location>
        <position position="205"/>
    </location>
    <ligand>
        <name>Mn(2+)</name>
        <dbReference type="ChEBI" id="CHEBI:29035"/>
    </ligand>
</feature>
<dbReference type="Pfam" id="PF02777">
    <property type="entry name" value="Sod_Fe_C"/>
    <property type="match status" value="1"/>
</dbReference>
<evidence type="ECO:0000259" key="9">
    <source>
        <dbReference type="Pfam" id="PF02777"/>
    </source>
</evidence>
<sequence>MKLPQHANVSSGVDRRHFLGASLGLIAATSLGGLARPASAASPILLPPLPYADSALAPVISANTIGFHYGKHHKGYVDNLNRLLAGSDLADLPLEKIVAAVTGKADKTAIFNNAAQIWNHTFYWNSLRPNGGGEPPVALKQKIEASFGSVDALKKELATAALGQFGSGWAWLVADGDKLKVVKTGNADLPAAGLKPLLTIDVWEHAYYLDYQNRRADYVNALLDKLINWEFALKNLG</sequence>
<accession>A0A848G1S1</accession>
<comment type="caution">
    <text evidence="10">The sequence shown here is derived from an EMBL/GenBank/DDBJ whole genome shotgun (WGS) entry which is preliminary data.</text>
</comment>
<dbReference type="PANTHER" id="PTHR42769:SF3">
    <property type="entry name" value="SUPEROXIDE DISMUTASE [FE] 2, CHLOROPLASTIC"/>
    <property type="match status" value="1"/>
</dbReference>
<dbReference type="GO" id="GO:0046872">
    <property type="term" value="F:metal ion binding"/>
    <property type="evidence" value="ECO:0007669"/>
    <property type="project" value="UniProtKB-KW"/>
</dbReference>
<dbReference type="PIRSF" id="PIRSF000349">
    <property type="entry name" value="SODismutase"/>
    <property type="match status" value="1"/>
</dbReference>
<dbReference type="InterPro" id="IPR006311">
    <property type="entry name" value="TAT_signal"/>
</dbReference>
<evidence type="ECO:0000256" key="7">
    <source>
        <dbReference type="RuleBase" id="RU000414"/>
    </source>
</evidence>